<dbReference type="EMBL" id="FPHG01000067">
    <property type="protein sequence ID" value="SFV64630.1"/>
    <property type="molecule type" value="Genomic_DNA"/>
</dbReference>
<dbReference type="PANTHER" id="PTHR12131:SF1">
    <property type="entry name" value="ATP-DEPENDENT RNA HELICASE SUPV3L1, MITOCHONDRIAL-RELATED"/>
    <property type="match status" value="1"/>
</dbReference>
<proteinExistence type="predicted"/>
<gene>
    <name evidence="8" type="ORF">MNB_SV-9-84</name>
</gene>
<dbReference type="Pfam" id="PF12513">
    <property type="entry name" value="SUV3_C"/>
    <property type="match status" value="1"/>
</dbReference>
<dbReference type="SUPFAM" id="SSF52540">
    <property type="entry name" value="P-loop containing nucleoside triphosphate hydrolases"/>
    <property type="match status" value="1"/>
</dbReference>
<dbReference type="Pfam" id="PF00271">
    <property type="entry name" value="Helicase_C"/>
    <property type="match status" value="1"/>
</dbReference>
<organism evidence="8">
    <name type="scientific">hydrothermal vent metagenome</name>
    <dbReference type="NCBI Taxonomy" id="652676"/>
    <lineage>
        <taxon>unclassified sequences</taxon>
        <taxon>metagenomes</taxon>
        <taxon>ecological metagenomes</taxon>
    </lineage>
</organism>
<dbReference type="InterPro" id="IPR027417">
    <property type="entry name" value="P-loop_NTPase"/>
</dbReference>
<dbReference type="InterPro" id="IPR022192">
    <property type="entry name" value="SUV3_C"/>
</dbReference>
<dbReference type="Pfam" id="PF22527">
    <property type="entry name" value="DEXQc_Suv3"/>
    <property type="match status" value="1"/>
</dbReference>
<dbReference type="AlphaFoldDB" id="A0A1W1CFJ1"/>
<dbReference type="PROSITE" id="PS51194">
    <property type="entry name" value="HELICASE_CTER"/>
    <property type="match status" value="1"/>
</dbReference>
<feature type="domain" description="Helicase ATP-binding" evidence="6">
    <location>
        <begin position="428"/>
        <end position="573"/>
    </location>
</feature>
<dbReference type="PROSITE" id="PS51192">
    <property type="entry name" value="HELICASE_ATP_BIND_1"/>
    <property type="match status" value="1"/>
</dbReference>
<keyword evidence="5" id="KW-0067">ATP-binding</keyword>
<dbReference type="SMART" id="SM00490">
    <property type="entry name" value="HELICc"/>
    <property type="match status" value="1"/>
</dbReference>
<evidence type="ECO:0000313" key="8">
    <source>
        <dbReference type="EMBL" id="SFV64630.1"/>
    </source>
</evidence>
<dbReference type="Gene3D" id="1.20.58.1080">
    <property type="match status" value="1"/>
</dbReference>
<evidence type="ECO:0000256" key="2">
    <source>
        <dbReference type="ARBA" id="ARBA00022741"/>
    </source>
</evidence>
<accession>A0A1W1CFJ1</accession>
<dbReference type="InterPro" id="IPR001650">
    <property type="entry name" value="Helicase_C-like"/>
</dbReference>
<dbReference type="InterPro" id="IPR050699">
    <property type="entry name" value="RNA-DNA_Helicase"/>
</dbReference>
<dbReference type="GO" id="GO:0005759">
    <property type="term" value="C:mitochondrial matrix"/>
    <property type="evidence" value="ECO:0007669"/>
    <property type="project" value="UniProtKB-SubCell"/>
</dbReference>
<dbReference type="PANTHER" id="PTHR12131">
    <property type="entry name" value="ATP-DEPENDENT RNA AND DNA HELICASE"/>
    <property type="match status" value="1"/>
</dbReference>
<dbReference type="SMART" id="SM00487">
    <property type="entry name" value="DEXDc"/>
    <property type="match status" value="1"/>
</dbReference>
<protein>
    <submittedName>
        <fullName evidence="8">Helicase-like</fullName>
    </submittedName>
</protein>
<comment type="subcellular location">
    <subcellularLocation>
        <location evidence="1">Mitochondrion matrix</location>
    </subcellularLocation>
</comment>
<sequence length="930" mass="108723">MAKKKRKYLIKLNNKVRNFFNGLSFDEGITQLADDRLVELCMLLELELFNLERDEMIRTLRRNWSEGDHRFREEIVRYLRQTISPRCAMVENKSVDTVDKILLLLNRMPHTKDEEIEILEAFIDTKRIKITEEKIASKLEYIRIKNRLISLENSLDVIFDSVESMSFYENYIFKMKDIDFKKRLLTKSEPINFDTLWSKKNIEIEHILSIEKEILISDKQELIDNFILSLIEKEHRYLSQEQILNTIKTMSPEAKLYHIPINIEIIESILNKIDIKYNLFDNDESFIIENRKEFLLFGTKVKYNIQVVYSKEIIYHDIWKGVDLPIISDLNRVDEDTIKSFNYVINDLYFEMKNLSKNLNLEDKKLHEFIIRFVVPQVNNTKVLKLKDKSRKRVLFQFIEYIKPIKEKKMREELLAKSIKDFKNLFPLARSLNRKIIFNIGETNSGKTYSAIESLKKADTGYYLAPLRLLALEGYENLKKAGIPISLITGEEEIIDEESTHISSTIEMLNSNVDVDVCVIDEIQMIDDRDRGWAWANALIGVPAKEVILTGSSNVLEAVKELCEYLDEPLEVVEFKRKNPLEILKKPIPLNQIEKQTAIVAFSRRDVLGLKQQLSIDYSVSVIYGNLSPEVRREEARRFREGESSILVATDAIAMGLNLPIKTILFSKDNKFDGLRRRELLPSEVLQIAGRAGRYGIEDIGFVGALNKNSLETITRQFHKPLTEIELPFSIMATLEHTMLIGEILETNNIMEILTFFAENMEFEGPFVAGNIDSMLEIANIVDEYNLDLKTRYFLTCAPVSTSSPYIESVFHRYIKSIERDEEVIYIPPRDLPVFAQTNDMLLNAEDRVREISLYLWLSFKFPDRFKDTQKAINARVRLNQFIENSLKKGHFVKKCNRCSKVLDFSYRFSICENCFRKGRRGSNMRFKNY</sequence>
<dbReference type="Gene3D" id="1.20.272.40">
    <property type="match status" value="1"/>
</dbReference>
<dbReference type="Gene3D" id="3.40.50.300">
    <property type="entry name" value="P-loop containing nucleotide triphosphate hydrolases"/>
    <property type="match status" value="2"/>
</dbReference>
<reference evidence="8" key="1">
    <citation type="submission" date="2016-10" db="EMBL/GenBank/DDBJ databases">
        <authorList>
            <person name="de Groot N.N."/>
        </authorList>
    </citation>
    <scope>NUCLEOTIDE SEQUENCE</scope>
</reference>
<evidence type="ECO:0000256" key="3">
    <source>
        <dbReference type="ARBA" id="ARBA00022801"/>
    </source>
</evidence>
<keyword evidence="2" id="KW-0547">Nucleotide-binding</keyword>
<dbReference type="GO" id="GO:0005524">
    <property type="term" value="F:ATP binding"/>
    <property type="evidence" value="ECO:0007669"/>
    <property type="project" value="UniProtKB-KW"/>
</dbReference>
<keyword evidence="3" id="KW-0378">Hydrolase</keyword>
<evidence type="ECO:0000259" key="7">
    <source>
        <dbReference type="PROSITE" id="PS51194"/>
    </source>
</evidence>
<evidence type="ECO:0000259" key="6">
    <source>
        <dbReference type="PROSITE" id="PS51192"/>
    </source>
</evidence>
<evidence type="ECO:0000256" key="5">
    <source>
        <dbReference type="ARBA" id="ARBA00022840"/>
    </source>
</evidence>
<evidence type="ECO:0000256" key="4">
    <source>
        <dbReference type="ARBA" id="ARBA00022806"/>
    </source>
</evidence>
<dbReference type="GO" id="GO:0004386">
    <property type="term" value="F:helicase activity"/>
    <property type="evidence" value="ECO:0007669"/>
    <property type="project" value="UniProtKB-KW"/>
</dbReference>
<dbReference type="InterPro" id="IPR055206">
    <property type="entry name" value="DEXQc_SUV3"/>
</dbReference>
<dbReference type="InterPro" id="IPR014001">
    <property type="entry name" value="Helicase_ATP-bd"/>
</dbReference>
<name>A0A1W1CFJ1_9ZZZZ</name>
<evidence type="ECO:0000256" key="1">
    <source>
        <dbReference type="ARBA" id="ARBA00004305"/>
    </source>
</evidence>
<keyword evidence="4 8" id="KW-0347">Helicase</keyword>
<dbReference type="InterPro" id="IPR041082">
    <property type="entry name" value="Suv3_C_1"/>
</dbReference>
<feature type="domain" description="Helicase C-terminal" evidence="7">
    <location>
        <begin position="589"/>
        <end position="733"/>
    </location>
</feature>
<dbReference type="GO" id="GO:0016787">
    <property type="term" value="F:hydrolase activity"/>
    <property type="evidence" value="ECO:0007669"/>
    <property type="project" value="UniProtKB-KW"/>
</dbReference>
<dbReference type="Pfam" id="PF18147">
    <property type="entry name" value="Suv3_C_1"/>
    <property type="match status" value="1"/>
</dbReference>